<accession>A0A9P5X9S2</accession>
<feature type="compositionally biased region" description="Polar residues" evidence="1">
    <location>
        <begin position="144"/>
        <end position="156"/>
    </location>
</feature>
<keyword evidence="3" id="KW-1185">Reference proteome</keyword>
<feature type="region of interest" description="Disordered" evidence="1">
    <location>
        <begin position="143"/>
        <end position="279"/>
    </location>
</feature>
<evidence type="ECO:0000313" key="3">
    <source>
        <dbReference type="Proteomes" id="UP000807342"/>
    </source>
</evidence>
<evidence type="ECO:0000256" key="1">
    <source>
        <dbReference type="SAM" id="MobiDB-lite"/>
    </source>
</evidence>
<sequence length="296" mass="28963">MHKHPDTNHVRGTNLSLRTWKQLSTSTTSDPSFPASSSNPKQFSFPERAVLNLFNAMGACCHSNTGAGHPLALVADPGGVITAQWQSAYTALLVSHTLDEFTTTLSVNIPAQHSGISLVALYLTSVAVATAIPGGNPYYGDGSGTSEVASTSTVTQAAPHSSGAGQPGPQSSGVPQGGPNSSGSVGGAGGSQTSGAPHATTTVTAGGGSQTSGAPDSTVTTTEGGGLQTSSAPDPAATTTEGGGSQTSSAPDSTVTTAEEGGPQTSGGPRATGTSDGGVCTIATVTVTVEPGHTET</sequence>
<evidence type="ECO:0000313" key="2">
    <source>
        <dbReference type="EMBL" id="KAF9445381.1"/>
    </source>
</evidence>
<organism evidence="2 3">
    <name type="scientific">Macrolepiota fuliginosa MF-IS2</name>
    <dbReference type="NCBI Taxonomy" id="1400762"/>
    <lineage>
        <taxon>Eukaryota</taxon>
        <taxon>Fungi</taxon>
        <taxon>Dikarya</taxon>
        <taxon>Basidiomycota</taxon>
        <taxon>Agaricomycotina</taxon>
        <taxon>Agaricomycetes</taxon>
        <taxon>Agaricomycetidae</taxon>
        <taxon>Agaricales</taxon>
        <taxon>Agaricineae</taxon>
        <taxon>Agaricaceae</taxon>
        <taxon>Macrolepiota</taxon>
    </lineage>
</organism>
<dbReference type="Proteomes" id="UP000807342">
    <property type="component" value="Unassembled WGS sequence"/>
</dbReference>
<feature type="compositionally biased region" description="Low complexity" evidence="1">
    <location>
        <begin position="157"/>
        <end position="183"/>
    </location>
</feature>
<name>A0A9P5X9S2_9AGAR</name>
<feature type="compositionally biased region" description="Polar residues" evidence="1">
    <location>
        <begin position="211"/>
        <end position="222"/>
    </location>
</feature>
<reference evidence="2" key="1">
    <citation type="submission" date="2020-11" db="EMBL/GenBank/DDBJ databases">
        <authorList>
            <consortium name="DOE Joint Genome Institute"/>
            <person name="Ahrendt S."/>
            <person name="Riley R."/>
            <person name="Andreopoulos W."/>
            <person name="Labutti K."/>
            <person name="Pangilinan J."/>
            <person name="Ruiz-Duenas F.J."/>
            <person name="Barrasa J.M."/>
            <person name="Sanchez-Garcia M."/>
            <person name="Camarero S."/>
            <person name="Miyauchi S."/>
            <person name="Serrano A."/>
            <person name="Linde D."/>
            <person name="Babiker R."/>
            <person name="Drula E."/>
            <person name="Ayuso-Fernandez I."/>
            <person name="Pacheco R."/>
            <person name="Padilla G."/>
            <person name="Ferreira P."/>
            <person name="Barriuso J."/>
            <person name="Kellner H."/>
            <person name="Castanera R."/>
            <person name="Alfaro M."/>
            <person name="Ramirez L."/>
            <person name="Pisabarro A.G."/>
            <person name="Kuo A."/>
            <person name="Tritt A."/>
            <person name="Lipzen A."/>
            <person name="He G."/>
            <person name="Yan M."/>
            <person name="Ng V."/>
            <person name="Cullen D."/>
            <person name="Martin F."/>
            <person name="Rosso M.-N."/>
            <person name="Henrissat B."/>
            <person name="Hibbett D."/>
            <person name="Martinez A.T."/>
            <person name="Grigoriev I.V."/>
        </authorList>
    </citation>
    <scope>NUCLEOTIDE SEQUENCE</scope>
    <source>
        <strain evidence="2">MF-IS2</strain>
    </source>
</reference>
<feature type="compositionally biased region" description="Low complexity" evidence="1">
    <location>
        <begin position="229"/>
        <end position="250"/>
    </location>
</feature>
<proteinExistence type="predicted"/>
<protein>
    <submittedName>
        <fullName evidence="2">Uncharacterized protein</fullName>
    </submittedName>
</protein>
<dbReference type="AlphaFoldDB" id="A0A9P5X9S2"/>
<feature type="non-terminal residue" evidence="2">
    <location>
        <position position="296"/>
    </location>
</feature>
<comment type="caution">
    <text evidence="2">The sequence shown here is derived from an EMBL/GenBank/DDBJ whole genome shotgun (WGS) entry which is preliminary data.</text>
</comment>
<gene>
    <name evidence="2" type="ORF">P691DRAFT_785275</name>
</gene>
<dbReference type="EMBL" id="MU151304">
    <property type="protein sequence ID" value="KAF9445381.1"/>
    <property type="molecule type" value="Genomic_DNA"/>
</dbReference>